<gene>
    <name evidence="2 4" type="ORF">BDZ99DRAFT_401338</name>
</gene>
<evidence type="ECO:0000259" key="1">
    <source>
        <dbReference type="Pfam" id="PF03061"/>
    </source>
</evidence>
<evidence type="ECO:0000313" key="2">
    <source>
        <dbReference type="EMBL" id="KAF2802672.1"/>
    </source>
</evidence>
<dbReference type="InterPro" id="IPR029069">
    <property type="entry name" value="HotDog_dom_sf"/>
</dbReference>
<organism evidence="2">
    <name type="scientific">Mytilinidion resinicola</name>
    <dbReference type="NCBI Taxonomy" id="574789"/>
    <lineage>
        <taxon>Eukaryota</taxon>
        <taxon>Fungi</taxon>
        <taxon>Dikarya</taxon>
        <taxon>Ascomycota</taxon>
        <taxon>Pezizomycotina</taxon>
        <taxon>Dothideomycetes</taxon>
        <taxon>Pleosporomycetidae</taxon>
        <taxon>Mytilinidiales</taxon>
        <taxon>Mytilinidiaceae</taxon>
        <taxon>Mytilinidion</taxon>
    </lineage>
</organism>
<evidence type="ECO:0000313" key="3">
    <source>
        <dbReference type="Proteomes" id="UP000504636"/>
    </source>
</evidence>
<dbReference type="InterPro" id="IPR006683">
    <property type="entry name" value="Thioestr_dom"/>
</dbReference>
<reference evidence="4" key="3">
    <citation type="submission" date="2025-04" db="UniProtKB">
        <authorList>
            <consortium name="RefSeq"/>
        </authorList>
    </citation>
    <scope>IDENTIFICATION</scope>
    <source>
        <strain evidence="4">CBS 304.34</strain>
    </source>
</reference>
<proteinExistence type="predicted"/>
<name>A0A6A6Y1L9_9PEZI</name>
<accession>A0A6A6Y1L9</accession>
<keyword evidence="3" id="KW-1185">Reference proteome</keyword>
<dbReference type="GeneID" id="54457113"/>
<dbReference type="OrthoDB" id="2420454at2759"/>
<protein>
    <recommendedName>
        <fullName evidence="1">Thioesterase domain-containing protein</fullName>
    </recommendedName>
</protein>
<reference evidence="2 4" key="1">
    <citation type="journal article" date="2020" name="Stud. Mycol.">
        <title>101 Dothideomycetes genomes: a test case for predicting lifestyles and emergence of pathogens.</title>
        <authorList>
            <person name="Haridas S."/>
            <person name="Albert R."/>
            <person name="Binder M."/>
            <person name="Bloem J."/>
            <person name="Labutti K."/>
            <person name="Salamov A."/>
            <person name="Andreopoulos B."/>
            <person name="Baker S."/>
            <person name="Barry K."/>
            <person name="Bills G."/>
            <person name="Bluhm B."/>
            <person name="Cannon C."/>
            <person name="Castanera R."/>
            <person name="Culley D."/>
            <person name="Daum C."/>
            <person name="Ezra D."/>
            <person name="Gonzalez J."/>
            <person name="Henrissat B."/>
            <person name="Kuo A."/>
            <person name="Liang C."/>
            <person name="Lipzen A."/>
            <person name="Lutzoni F."/>
            <person name="Magnuson J."/>
            <person name="Mondo S."/>
            <person name="Nolan M."/>
            <person name="Ohm R."/>
            <person name="Pangilinan J."/>
            <person name="Park H.-J."/>
            <person name="Ramirez L."/>
            <person name="Alfaro M."/>
            <person name="Sun H."/>
            <person name="Tritt A."/>
            <person name="Yoshinaga Y."/>
            <person name="Zwiers L.-H."/>
            <person name="Turgeon B."/>
            <person name="Goodwin S."/>
            <person name="Spatafora J."/>
            <person name="Crous P."/>
            <person name="Grigoriev I."/>
        </authorList>
    </citation>
    <scope>NUCLEOTIDE SEQUENCE</scope>
    <source>
        <strain evidence="2 4">CBS 304.34</strain>
    </source>
</reference>
<dbReference type="Pfam" id="PF03061">
    <property type="entry name" value="4HBT"/>
    <property type="match status" value="1"/>
</dbReference>
<dbReference type="RefSeq" id="XP_033569636.1">
    <property type="nucleotide sequence ID" value="XM_033716220.1"/>
</dbReference>
<dbReference type="SUPFAM" id="SSF54637">
    <property type="entry name" value="Thioesterase/thiol ester dehydrase-isomerase"/>
    <property type="match status" value="1"/>
</dbReference>
<sequence>FNLIINIYLIEYCALNPLTLDCISLVIYFYYNYFSFIRFPAIVDLALRVNKLGKSSITYEIKVFKRGEDTIKIVKEFIYIFINRNN</sequence>
<dbReference type="Proteomes" id="UP000504636">
    <property type="component" value="Unplaced"/>
</dbReference>
<dbReference type="EMBL" id="MU003722">
    <property type="protein sequence ID" value="KAF2802672.1"/>
    <property type="molecule type" value="Genomic_DNA"/>
</dbReference>
<reference evidence="4" key="2">
    <citation type="submission" date="2020-04" db="EMBL/GenBank/DDBJ databases">
        <authorList>
            <consortium name="NCBI Genome Project"/>
        </authorList>
    </citation>
    <scope>NUCLEOTIDE SEQUENCE</scope>
    <source>
        <strain evidence="4">CBS 304.34</strain>
    </source>
</reference>
<feature type="domain" description="Thioesterase" evidence="1">
    <location>
        <begin position="24"/>
        <end position="70"/>
    </location>
</feature>
<feature type="non-terminal residue" evidence="2">
    <location>
        <position position="1"/>
    </location>
</feature>
<dbReference type="Gene3D" id="3.10.129.10">
    <property type="entry name" value="Hotdog Thioesterase"/>
    <property type="match status" value="1"/>
</dbReference>
<evidence type="ECO:0000313" key="4">
    <source>
        <dbReference type="RefSeq" id="XP_033569636.1"/>
    </source>
</evidence>
<dbReference type="AlphaFoldDB" id="A0A6A6Y1L9"/>